<dbReference type="EMBL" id="DVHI01000025">
    <property type="protein sequence ID" value="HIR62213.1"/>
    <property type="molecule type" value="Genomic_DNA"/>
</dbReference>
<protein>
    <submittedName>
        <fullName evidence="1">Uncharacterized protein</fullName>
    </submittedName>
</protein>
<comment type="caution">
    <text evidence="1">The sequence shown here is derived from an EMBL/GenBank/DDBJ whole genome shotgun (WGS) entry which is preliminary data.</text>
</comment>
<dbReference type="AlphaFoldDB" id="A0A9D1J648"/>
<reference evidence="1" key="2">
    <citation type="journal article" date="2021" name="PeerJ">
        <title>Extensive microbial diversity within the chicken gut microbiome revealed by metagenomics and culture.</title>
        <authorList>
            <person name="Gilroy R."/>
            <person name="Ravi A."/>
            <person name="Getino M."/>
            <person name="Pursley I."/>
            <person name="Horton D.L."/>
            <person name="Alikhan N.F."/>
            <person name="Baker D."/>
            <person name="Gharbi K."/>
            <person name="Hall N."/>
            <person name="Watson M."/>
            <person name="Adriaenssens E.M."/>
            <person name="Foster-Nyarko E."/>
            <person name="Jarju S."/>
            <person name="Secka A."/>
            <person name="Antonio M."/>
            <person name="Oren A."/>
            <person name="Chaudhuri R.R."/>
            <person name="La Ragione R."/>
            <person name="Hildebrand F."/>
            <person name="Pallen M.J."/>
        </authorList>
    </citation>
    <scope>NUCLEOTIDE SEQUENCE</scope>
    <source>
        <strain evidence="1">ChiHjej13B12-12457</strain>
    </source>
</reference>
<dbReference type="Proteomes" id="UP000886744">
    <property type="component" value="Unassembled WGS sequence"/>
</dbReference>
<evidence type="ECO:0000313" key="2">
    <source>
        <dbReference type="Proteomes" id="UP000886744"/>
    </source>
</evidence>
<accession>A0A9D1J648</accession>
<gene>
    <name evidence="1" type="ORF">IAC94_01645</name>
</gene>
<evidence type="ECO:0000313" key="1">
    <source>
        <dbReference type="EMBL" id="HIR62213.1"/>
    </source>
</evidence>
<reference evidence="1" key="1">
    <citation type="submission" date="2020-10" db="EMBL/GenBank/DDBJ databases">
        <authorList>
            <person name="Gilroy R."/>
        </authorList>
    </citation>
    <scope>NUCLEOTIDE SEQUENCE</scope>
    <source>
        <strain evidence="1">ChiHjej13B12-12457</strain>
    </source>
</reference>
<name>A0A9D1J648_9BACT</name>
<organism evidence="1 2">
    <name type="scientific">Candidatus Coprenecus avistercoris</name>
    <dbReference type="NCBI Taxonomy" id="2840730"/>
    <lineage>
        <taxon>Bacteria</taxon>
        <taxon>Pseudomonadati</taxon>
        <taxon>Bacteroidota</taxon>
        <taxon>Bacteroidia</taxon>
        <taxon>Bacteroidales</taxon>
        <taxon>Rikenellaceae</taxon>
        <taxon>Rikenellaceae incertae sedis</taxon>
        <taxon>Candidatus Coprenecus</taxon>
    </lineage>
</organism>
<sequence length="340" mass="39316">MDSRKYFFYHPSSLVDVCKDGHEPNPDSRFKSLIWDDSIKGITLQQEVFSNGDLNEEKTVRIRVAIFKDEDCAAYQHVVSRFNEWEYKGGQVSESIKMDRSSYRKILDMYSEASKKATEEIPRKIVCKMDVDYSMPVGQEEDKLTLTVPVSSGMLEPGVLYDIGIIEEGDVPLQWKEWACFKFFRLTMPVEEAFVPYSACLKVMTPVGGEICFSKSKDYRHYSGFFSDIHFDPVSDEVEINPALLCFEVEVKCGKEDLPFFNIVLKSGDAVIFNSICRLLDVEGTDRIYAFCPLSMEKVHVKQYPEVTASLHVFDREIASFRFFTDRTERGKYRFDRMNK</sequence>
<proteinExistence type="predicted"/>